<dbReference type="PROSITE" id="PS00466">
    <property type="entry name" value="ZF_TFIIS_1"/>
    <property type="match status" value="1"/>
</dbReference>
<organism evidence="9 10">
    <name type="scientific">Clonorchis sinensis</name>
    <name type="common">Chinese liver fluke</name>
    <dbReference type="NCBI Taxonomy" id="79923"/>
    <lineage>
        <taxon>Eukaryota</taxon>
        <taxon>Metazoa</taxon>
        <taxon>Spiralia</taxon>
        <taxon>Lophotrochozoa</taxon>
        <taxon>Platyhelminthes</taxon>
        <taxon>Trematoda</taxon>
        <taxon>Digenea</taxon>
        <taxon>Opisthorchiida</taxon>
        <taxon>Opisthorchiata</taxon>
        <taxon>Opisthorchiidae</taxon>
        <taxon>Clonorchis</taxon>
    </lineage>
</organism>
<dbReference type="GO" id="GO:0006386">
    <property type="term" value="P:termination of RNA polymerase III transcription"/>
    <property type="evidence" value="ECO:0007669"/>
    <property type="project" value="TreeGrafter"/>
</dbReference>
<evidence type="ECO:0000256" key="4">
    <source>
        <dbReference type="ARBA" id="ARBA00022771"/>
    </source>
</evidence>
<feature type="domain" description="TFIIS-type" evidence="8">
    <location>
        <begin position="721"/>
        <end position="761"/>
    </location>
</feature>
<reference evidence="9" key="1">
    <citation type="journal article" date="2011" name="Genome Biol.">
        <title>The draft genome of the carcinogenic human liver fluke Clonorchis sinensis.</title>
        <authorList>
            <person name="Wang X."/>
            <person name="Chen W."/>
            <person name="Huang Y."/>
            <person name="Sun J."/>
            <person name="Men J."/>
            <person name="Liu H."/>
            <person name="Luo F."/>
            <person name="Guo L."/>
            <person name="Lv X."/>
            <person name="Deng C."/>
            <person name="Zhou C."/>
            <person name="Fan Y."/>
            <person name="Li X."/>
            <person name="Huang L."/>
            <person name="Hu Y."/>
            <person name="Liang C."/>
            <person name="Hu X."/>
            <person name="Xu J."/>
            <person name="Yu X."/>
        </authorList>
    </citation>
    <scope>NUCLEOTIDE SEQUENCE [LARGE SCALE GENOMIC DNA]</scope>
    <source>
        <strain evidence="9">Henan</strain>
    </source>
</reference>
<evidence type="ECO:0000313" key="9">
    <source>
        <dbReference type="EMBL" id="GAA56632.1"/>
    </source>
</evidence>
<evidence type="ECO:0000256" key="1">
    <source>
        <dbReference type="ARBA" id="ARBA00004123"/>
    </source>
</evidence>
<keyword evidence="10" id="KW-1185">Reference proteome</keyword>
<keyword evidence="6" id="KW-0539">Nucleus</keyword>
<reference key="2">
    <citation type="submission" date="2011-10" db="EMBL/GenBank/DDBJ databases">
        <title>The genome and transcriptome sequence of Clonorchis sinensis provide insights into the carcinogenic liver fluke.</title>
        <authorList>
            <person name="Wang X."/>
            <person name="Huang Y."/>
            <person name="Chen W."/>
            <person name="Liu H."/>
            <person name="Guo L."/>
            <person name="Chen Y."/>
            <person name="Luo F."/>
            <person name="Zhou W."/>
            <person name="Sun J."/>
            <person name="Mao Q."/>
            <person name="Liang P."/>
            <person name="Zhou C."/>
            <person name="Tian Y."/>
            <person name="Men J."/>
            <person name="Lv X."/>
            <person name="Huang L."/>
            <person name="Zhou J."/>
            <person name="Hu Y."/>
            <person name="Li R."/>
            <person name="Zhang F."/>
            <person name="Lei H."/>
            <person name="Li X."/>
            <person name="Hu X."/>
            <person name="Liang C."/>
            <person name="Xu J."/>
            <person name="Wu Z."/>
            <person name="Yu X."/>
        </authorList>
    </citation>
    <scope>NUCLEOTIDE SEQUENCE</scope>
    <source>
        <strain>Henan</strain>
    </source>
</reference>
<dbReference type="PANTHER" id="PTHR11239:SF12">
    <property type="entry name" value="DNA-DIRECTED RNA POLYMERASE III SUBUNIT RPC10"/>
    <property type="match status" value="1"/>
</dbReference>
<protein>
    <submittedName>
        <fullName evidence="9">DNA-directed RNA polymerase III subunit RPC10</fullName>
    </submittedName>
</protein>
<dbReference type="InterPro" id="IPR034014">
    <property type="entry name" value="Zn_ribbon_RPC11_C"/>
</dbReference>
<dbReference type="Pfam" id="PF01096">
    <property type="entry name" value="Zn_ribbon_TFIIS"/>
    <property type="match status" value="1"/>
</dbReference>
<dbReference type="PROSITE" id="PS51133">
    <property type="entry name" value="ZF_TFIIS_2"/>
    <property type="match status" value="1"/>
</dbReference>
<dbReference type="GO" id="GO:0003676">
    <property type="term" value="F:nucleic acid binding"/>
    <property type="evidence" value="ECO:0007669"/>
    <property type="project" value="InterPro"/>
</dbReference>
<dbReference type="CDD" id="cd10509">
    <property type="entry name" value="Zn-ribbon_RPC11"/>
    <property type="match status" value="1"/>
</dbReference>
<gene>
    <name evidence="9" type="ORF">CLF_111268</name>
</gene>
<dbReference type="PANTHER" id="PTHR11239">
    <property type="entry name" value="DNA-DIRECTED RNA POLYMERASE"/>
    <property type="match status" value="1"/>
</dbReference>
<dbReference type="Proteomes" id="UP000008909">
    <property type="component" value="Unassembled WGS sequence"/>
</dbReference>
<keyword evidence="5" id="KW-0862">Zinc</keyword>
<dbReference type="InterPro" id="IPR001222">
    <property type="entry name" value="Znf_TFIIS"/>
</dbReference>
<evidence type="ECO:0000259" key="8">
    <source>
        <dbReference type="PROSITE" id="PS51133"/>
    </source>
</evidence>
<dbReference type="GO" id="GO:0005666">
    <property type="term" value="C:RNA polymerase III complex"/>
    <property type="evidence" value="ECO:0007669"/>
    <property type="project" value="TreeGrafter"/>
</dbReference>
<accession>G7YUK2</accession>
<evidence type="ECO:0000256" key="6">
    <source>
        <dbReference type="ARBA" id="ARBA00023242"/>
    </source>
</evidence>
<dbReference type="Gene3D" id="2.20.25.10">
    <property type="match status" value="1"/>
</dbReference>
<dbReference type="InterPro" id="IPR012164">
    <property type="entry name" value="Rpa12/Rpb9/Rpc10/TFS"/>
</dbReference>
<sequence length="763" mass="87005">MTLKDFTARSLTELMLVVGMEDNPNMFLGPICRLYGHPYRKLSRHTREVVVRKHEKSPQRYGTMNITHIHKRVISQTAAAFQGLTFLPNGGKQITLDRLRHIVAKIEPVNERSPSSVFELKKTAISPVHARSVSVHNYVKSAQDKGIRNAATKLPVHYGIFGNLFLQKQKCGKALQTCLALVAVFKNVMNYETFARLAHSWANVRAKMSQPLRKHLKKEFPNSVLAKDPVRRCKQPQVAGVVRTTWNTTPQPKNVTSYRIGSKTLTTKRHDGMTCLQPHQSEFLLLVLLRQIPFKVIIISCKNRVIAIQWLQLPQFRSSTAWEDEADSYAVETRCSEKSVVFPWVISLNKLVCHKNIYNDLVCDIKSEIIQAGFLESAEFVVDLKWGKLMTKYGSAKLEGYSSTAVNELHVRGLLNCNVPSVRYVVEEYSELFIGDEAPKFQKYRPSSDGAVGYLFSEIGERWFDQYPPGVALLYHLFMKMTLQSPGTPAVIKVGDRDMCEDLSYKCDNATALGAKCGCLAVRAWSQSLRPDAVIIVRSGNIYECVWTIATDCFSYVPTAGYFYAVLTSKITEVQQRVMYEPQLHLQPDAWELRGLHSIRRVAPTVPKRFVVPFISFCQVKGWPPLSFRHSELGTESNTVRHKQYSFWMPVLFCPLCHSLLMVEESANCYSLNCSTPCCSYQWFVTQPLVQEHKPRQDVRLRLEEDAVFSIDDQYSSSAQIEEKCPKCGHNRAYFVQMQTRSADEPSTTKYSCMKCRHIWTEN</sequence>
<dbReference type="AlphaFoldDB" id="G7YUK2"/>
<evidence type="ECO:0000256" key="2">
    <source>
        <dbReference type="ARBA" id="ARBA00022478"/>
    </source>
</evidence>
<comment type="subcellular location">
    <subcellularLocation>
        <location evidence="1">Nucleus</location>
    </subcellularLocation>
</comment>
<name>G7YUK2_CLOSI</name>
<dbReference type="SUPFAM" id="SSF57783">
    <property type="entry name" value="Zinc beta-ribbon"/>
    <property type="match status" value="1"/>
</dbReference>
<evidence type="ECO:0000313" key="10">
    <source>
        <dbReference type="Proteomes" id="UP000008909"/>
    </source>
</evidence>
<evidence type="ECO:0000256" key="5">
    <source>
        <dbReference type="ARBA" id="ARBA00022833"/>
    </source>
</evidence>
<dbReference type="GO" id="GO:0008270">
    <property type="term" value="F:zinc ion binding"/>
    <property type="evidence" value="ECO:0007669"/>
    <property type="project" value="UniProtKB-KW"/>
</dbReference>
<keyword evidence="4 7" id="KW-0863">Zinc-finger</keyword>
<keyword evidence="2 9" id="KW-0804">Transcription</keyword>
<keyword evidence="2 9" id="KW-0240">DNA-directed RNA polymerase</keyword>
<keyword evidence="3" id="KW-0479">Metal-binding</keyword>
<evidence type="ECO:0000256" key="7">
    <source>
        <dbReference type="PROSITE-ProRule" id="PRU00472"/>
    </source>
</evidence>
<dbReference type="GO" id="GO:0003899">
    <property type="term" value="F:DNA-directed RNA polymerase activity"/>
    <property type="evidence" value="ECO:0007669"/>
    <property type="project" value="InterPro"/>
</dbReference>
<proteinExistence type="predicted"/>
<dbReference type="SMART" id="SM00440">
    <property type="entry name" value="ZnF_C2C2"/>
    <property type="match status" value="1"/>
</dbReference>
<evidence type="ECO:0000256" key="3">
    <source>
        <dbReference type="ARBA" id="ARBA00022723"/>
    </source>
</evidence>
<dbReference type="EMBL" id="DF144320">
    <property type="protein sequence ID" value="GAA56632.1"/>
    <property type="molecule type" value="Genomic_DNA"/>
</dbReference>